<keyword evidence="2" id="KW-1185">Reference proteome</keyword>
<name>D5GGI8_TUBMM</name>
<dbReference type="KEGG" id="tml:GSTUM_00002037001"/>
<dbReference type="AlphaFoldDB" id="D5GGI8"/>
<sequence>METELLGNGVRGEVLHT</sequence>
<gene>
    <name evidence="1" type="ORF">GSTUM_00002037001</name>
</gene>
<protein>
    <submittedName>
        <fullName evidence="1">(Perigord truffle) hypothetical protein</fullName>
    </submittedName>
</protein>
<dbReference type="EMBL" id="FN430268">
    <property type="protein sequence ID" value="CAZ83631.1"/>
    <property type="molecule type" value="Genomic_DNA"/>
</dbReference>
<organism evidence="1 2">
    <name type="scientific">Tuber melanosporum (strain Mel28)</name>
    <name type="common">Perigord black truffle</name>
    <dbReference type="NCBI Taxonomy" id="656061"/>
    <lineage>
        <taxon>Eukaryota</taxon>
        <taxon>Fungi</taxon>
        <taxon>Dikarya</taxon>
        <taxon>Ascomycota</taxon>
        <taxon>Pezizomycotina</taxon>
        <taxon>Pezizomycetes</taxon>
        <taxon>Pezizales</taxon>
        <taxon>Tuberaceae</taxon>
        <taxon>Tuber</taxon>
    </lineage>
</organism>
<accession>D5GGI8</accession>
<evidence type="ECO:0000313" key="2">
    <source>
        <dbReference type="Proteomes" id="UP000006911"/>
    </source>
</evidence>
<reference evidence="1 2" key="1">
    <citation type="journal article" date="2010" name="Nature">
        <title>Perigord black truffle genome uncovers evolutionary origins and mechanisms of symbiosis.</title>
        <authorList>
            <person name="Martin F."/>
            <person name="Kohler A."/>
            <person name="Murat C."/>
            <person name="Balestrini R."/>
            <person name="Coutinho P.M."/>
            <person name="Jaillon O."/>
            <person name="Montanini B."/>
            <person name="Morin E."/>
            <person name="Noel B."/>
            <person name="Percudani R."/>
            <person name="Porcel B."/>
            <person name="Rubini A."/>
            <person name="Amicucci A."/>
            <person name="Amselem J."/>
            <person name="Anthouard V."/>
            <person name="Arcioni S."/>
            <person name="Artiguenave F."/>
            <person name="Aury J.M."/>
            <person name="Ballario P."/>
            <person name="Bolchi A."/>
            <person name="Brenna A."/>
            <person name="Brun A."/>
            <person name="Buee M."/>
            <person name="Cantarel B."/>
            <person name="Chevalier G."/>
            <person name="Couloux A."/>
            <person name="Da Silva C."/>
            <person name="Denoeud F."/>
            <person name="Duplessis S."/>
            <person name="Ghignone S."/>
            <person name="Hilselberger B."/>
            <person name="Iotti M."/>
            <person name="Marcais B."/>
            <person name="Mello A."/>
            <person name="Miranda M."/>
            <person name="Pacioni G."/>
            <person name="Quesneville H."/>
            <person name="Riccioni C."/>
            <person name="Ruotolo R."/>
            <person name="Splivallo R."/>
            <person name="Stocchi V."/>
            <person name="Tisserant E."/>
            <person name="Viscomi A.R."/>
            <person name="Zambonelli A."/>
            <person name="Zampieri E."/>
            <person name="Henrissat B."/>
            <person name="Lebrun M.H."/>
            <person name="Paolocci F."/>
            <person name="Bonfante P."/>
            <person name="Ottonello S."/>
            <person name="Wincker P."/>
        </authorList>
    </citation>
    <scope>NUCLEOTIDE SEQUENCE [LARGE SCALE GENOMIC DNA]</scope>
    <source>
        <strain evidence="1 2">Mel28</strain>
    </source>
</reference>
<dbReference type="InParanoid" id="D5GGI8"/>
<evidence type="ECO:0000313" key="1">
    <source>
        <dbReference type="EMBL" id="CAZ83631.1"/>
    </source>
</evidence>
<dbReference type="HOGENOM" id="CLU_3432053_0_0_1"/>
<proteinExistence type="predicted"/>
<dbReference type="Proteomes" id="UP000006911">
    <property type="component" value="Unassembled WGS sequence"/>
</dbReference>